<name>A0ACB7Z2G9_9ERIC</name>
<reference evidence="1 2" key="1">
    <citation type="journal article" date="2021" name="Hortic Res">
        <title>High-quality reference genome and annotation aids understanding of berry development for evergreen blueberry (Vaccinium darrowii).</title>
        <authorList>
            <person name="Yu J."/>
            <person name="Hulse-Kemp A.M."/>
            <person name="Babiker E."/>
            <person name="Staton M."/>
        </authorList>
    </citation>
    <scope>NUCLEOTIDE SEQUENCE [LARGE SCALE GENOMIC DNA]</scope>
    <source>
        <strain evidence="2">cv. NJ 8807/NJ 8810</strain>
        <tissue evidence="1">Young leaf</tissue>
    </source>
</reference>
<gene>
    <name evidence="1" type="ORF">Vadar_005276</name>
</gene>
<comment type="caution">
    <text evidence="1">The sequence shown here is derived from an EMBL/GenBank/DDBJ whole genome shotgun (WGS) entry which is preliminary data.</text>
</comment>
<sequence length="287" mass="31501">MISLCSPLLTSLSLPSAAASSSSSSIYDVLGSHGLPTGILPKGITNFTIDPTTGRFEARLDEACEAKFETQVHYDWNISGTLGDFGEIRELSGVSAQDLFLWFPVTGIQPNCSVDESQWKGGESTQSASCGELIQGKLHNFGRGQDKQEKERKKNGREGKALLLRNSSVKLGARSLAVTSSVKRGMSNRGKRKDDDDFISDDDDAPPKKTCKKVSDDEDDIFVCEISKNRRVAVRNWQGKVVVDIREFYVKDGKQLPGKKGISLSMDQWNILKDHVDEIDDVVAGNN</sequence>
<dbReference type="EMBL" id="CM037154">
    <property type="protein sequence ID" value="KAH7859771.1"/>
    <property type="molecule type" value="Genomic_DNA"/>
</dbReference>
<keyword evidence="2" id="KW-1185">Reference proteome</keyword>
<evidence type="ECO:0000313" key="1">
    <source>
        <dbReference type="EMBL" id="KAH7859771.1"/>
    </source>
</evidence>
<organism evidence="1 2">
    <name type="scientific">Vaccinium darrowii</name>
    <dbReference type="NCBI Taxonomy" id="229202"/>
    <lineage>
        <taxon>Eukaryota</taxon>
        <taxon>Viridiplantae</taxon>
        <taxon>Streptophyta</taxon>
        <taxon>Embryophyta</taxon>
        <taxon>Tracheophyta</taxon>
        <taxon>Spermatophyta</taxon>
        <taxon>Magnoliopsida</taxon>
        <taxon>eudicotyledons</taxon>
        <taxon>Gunneridae</taxon>
        <taxon>Pentapetalae</taxon>
        <taxon>asterids</taxon>
        <taxon>Ericales</taxon>
        <taxon>Ericaceae</taxon>
        <taxon>Vaccinioideae</taxon>
        <taxon>Vaccinieae</taxon>
        <taxon>Vaccinium</taxon>
    </lineage>
</organism>
<accession>A0ACB7Z2G9</accession>
<protein>
    <submittedName>
        <fullName evidence="1">Uncharacterized protein</fullName>
    </submittedName>
</protein>
<dbReference type="Proteomes" id="UP000828048">
    <property type="component" value="Chromosome 4"/>
</dbReference>
<evidence type="ECO:0000313" key="2">
    <source>
        <dbReference type="Proteomes" id="UP000828048"/>
    </source>
</evidence>
<proteinExistence type="predicted"/>